<gene>
    <name evidence="1" type="ORF">MNBD_GAMMA17-1691</name>
</gene>
<evidence type="ECO:0000313" key="1">
    <source>
        <dbReference type="EMBL" id="VAW90289.1"/>
    </source>
</evidence>
<proteinExistence type="predicted"/>
<dbReference type="InterPro" id="IPR007433">
    <property type="entry name" value="DUF481"/>
</dbReference>
<organism evidence="1">
    <name type="scientific">hydrothermal vent metagenome</name>
    <dbReference type="NCBI Taxonomy" id="652676"/>
    <lineage>
        <taxon>unclassified sequences</taxon>
        <taxon>metagenomes</taxon>
        <taxon>ecological metagenomes</taxon>
    </lineage>
</organism>
<reference evidence="1" key="1">
    <citation type="submission" date="2018-06" db="EMBL/GenBank/DDBJ databases">
        <authorList>
            <person name="Zhirakovskaya E."/>
        </authorList>
    </citation>
    <scope>NUCLEOTIDE SEQUENCE</scope>
</reference>
<dbReference type="AlphaFoldDB" id="A0A3B0ZWH9"/>
<dbReference type="EMBL" id="UOFQ01000178">
    <property type="protein sequence ID" value="VAW90289.1"/>
    <property type="molecule type" value="Genomic_DNA"/>
</dbReference>
<protein>
    <recommendedName>
        <fullName evidence="2">DUF481 domain-containing protein</fullName>
    </recommendedName>
</protein>
<evidence type="ECO:0008006" key="2">
    <source>
        <dbReference type="Google" id="ProtNLM"/>
    </source>
</evidence>
<name>A0A3B0ZWH9_9ZZZZ</name>
<dbReference type="Pfam" id="PF04338">
    <property type="entry name" value="DUF481"/>
    <property type="match status" value="1"/>
</dbReference>
<accession>A0A3B0ZWH9</accession>
<sequence>MSFSRNIVLFSALTLSPAAFAATGESEWSGEAELGLVTTSGNTETTTANFKGKLENKRKQWHHLFTLETLHSSNKESNTAERYLLTAKSDYKINDVSYAFGRFSYEDDRFSGFEYRTTEALGYGRHIIREETLKFDVEGGPGARQSKPEIGSSDSEAILYLSGNLKWDVSETSVFTQDLFSEIGEDATITKSVTGLKTQINGDLAMKATYTIKQTSEVPVGVEKTDTETAVTLVYSF</sequence>